<dbReference type="PANTHER" id="PTHR30040">
    <property type="entry name" value="THIAMINE BIOSYNTHESIS LIPOPROTEIN APBE"/>
    <property type="match status" value="1"/>
</dbReference>
<dbReference type="EC" id="2.7.1.180" evidence="1 10"/>
<sequence length="339" mass="37086">MKYKNHKYRNHGCHLSTSLICILLFLLICGTAVSCARPSSPISRTGFYFDTVITITLYDEGQESVLDDCFSLCGQEEALLSRTVKGSDIYNINSSKGRPVTVSLDTARLLEKALDYSRLSDGAFDCTIAPLTTLWNIKENTGDIPSEEKIEDALSHVSYKNIVIDKNTVTLKDPEASIDLGGIAKGYIADRLKELLLSKGVKNALINLGGNVYALGTKPDGSPYNIGIQKPFAQEGTALTSVKISGQSLVTSGIYERYFEKDGRIYHHLLDPHTGWPASNGLYSVTILSENSVDADALSTACFILGEEKGMELIESLEGTEAMFVTDKEELHYSSGFPR</sequence>
<gene>
    <name evidence="13" type="ORF">C7383_101159</name>
</gene>
<dbReference type="PANTHER" id="PTHR30040:SF2">
    <property type="entry name" value="FAD:PROTEIN FMN TRANSFERASE"/>
    <property type="match status" value="1"/>
</dbReference>
<evidence type="ECO:0000256" key="6">
    <source>
        <dbReference type="ARBA" id="ARBA00022827"/>
    </source>
</evidence>
<comment type="similarity">
    <text evidence="10 12">Belongs to the ApbE family.</text>
</comment>
<keyword evidence="12" id="KW-1003">Cell membrane</keyword>
<keyword evidence="3 10" id="KW-0285">Flavoprotein</keyword>
<evidence type="ECO:0000256" key="8">
    <source>
        <dbReference type="ARBA" id="ARBA00031306"/>
    </source>
</evidence>
<evidence type="ECO:0000313" key="13">
    <source>
        <dbReference type="EMBL" id="PWJ78790.1"/>
    </source>
</evidence>
<evidence type="ECO:0000256" key="10">
    <source>
        <dbReference type="PIRNR" id="PIRNR006268"/>
    </source>
</evidence>
<dbReference type="InterPro" id="IPR003374">
    <property type="entry name" value="ApbE-like_sf"/>
</dbReference>
<keyword evidence="5 10" id="KW-0479">Metal-binding</keyword>
<comment type="catalytic activity">
    <reaction evidence="9 10 12">
        <text>L-threonyl-[protein] + FAD = FMN-L-threonyl-[protein] + AMP + H(+)</text>
        <dbReference type="Rhea" id="RHEA:36847"/>
        <dbReference type="Rhea" id="RHEA-COMP:11060"/>
        <dbReference type="Rhea" id="RHEA-COMP:11061"/>
        <dbReference type="ChEBI" id="CHEBI:15378"/>
        <dbReference type="ChEBI" id="CHEBI:30013"/>
        <dbReference type="ChEBI" id="CHEBI:57692"/>
        <dbReference type="ChEBI" id="CHEBI:74257"/>
        <dbReference type="ChEBI" id="CHEBI:456215"/>
        <dbReference type="EC" id="2.7.1.180"/>
    </reaction>
</comment>
<keyword evidence="12" id="KW-0472">Membrane</keyword>
<accession>A0AB73T9B3</accession>
<dbReference type="GO" id="GO:0016740">
    <property type="term" value="F:transferase activity"/>
    <property type="evidence" value="ECO:0007669"/>
    <property type="project" value="UniProtKB-UniRule"/>
</dbReference>
<dbReference type="AlphaFoldDB" id="A0AB73T9B3"/>
<dbReference type="Proteomes" id="UP000245412">
    <property type="component" value="Unassembled WGS sequence"/>
</dbReference>
<reference evidence="13 14" key="1">
    <citation type="submission" date="2018-05" db="EMBL/GenBank/DDBJ databases">
        <authorList>
            <person name="Goeker M."/>
            <person name="Huntemann M."/>
            <person name="Clum A."/>
            <person name="Pillay M."/>
            <person name="Palaniappan K."/>
            <person name="Varghese N."/>
            <person name="Mikhailova N."/>
            <person name="Stamatis D."/>
            <person name="Reddy T."/>
            <person name="Daum C."/>
            <person name="Shapiro N."/>
            <person name="Ivanova N."/>
            <person name="Kyrpides N."/>
            <person name="Woyke T."/>
        </authorList>
    </citation>
    <scope>NUCLEOTIDE SEQUENCE [LARGE SCALE GENOMIC DNA]</scope>
    <source>
        <strain evidence="13 14">DSM 26524</strain>
    </source>
</reference>
<dbReference type="Pfam" id="PF02424">
    <property type="entry name" value="ApbE"/>
    <property type="match status" value="1"/>
</dbReference>
<dbReference type="GO" id="GO:0005886">
    <property type="term" value="C:plasma membrane"/>
    <property type="evidence" value="ECO:0007669"/>
    <property type="project" value="UniProtKB-SubCell"/>
</dbReference>
<feature type="binding site" evidence="11">
    <location>
        <position position="182"/>
    </location>
    <ligand>
        <name>Mg(2+)</name>
        <dbReference type="ChEBI" id="CHEBI:18420"/>
    </ligand>
</feature>
<feature type="binding site" evidence="11">
    <location>
        <position position="296"/>
    </location>
    <ligand>
        <name>Mg(2+)</name>
        <dbReference type="ChEBI" id="CHEBI:18420"/>
    </ligand>
</feature>
<evidence type="ECO:0000256" key="4">
    <source>
        <dbReference type="ARBA" id="ARBA00022679"/>
    </source>
</evidence>
<evidence type="ECO:0000256" key="5">
    <source>
        <dbReference type="ARBA" id="ARBA00022723"/>
    </source>
</evidence>
<comment type="function">
    <text evidence="12">Flavin transferase that catalyzes the transfer of the FMN moiety of FAD and its covalent binding to the hydroxyl group of a threonine residue in a target flavoprotein.</text>
</comment>
<evidence type="ECO:0000256" key="3">
    <source>
        <dbReference type="ARBA" id="ARBA00022630"/>
    </source>
</evidence>
<keyword evidence="7 10" id="KW-0460">Magnesium</keyword>
<evidence type="ECO:0000256" key="12">
    <source>
        <dbReference type="RuleBase" id="RU363002"/>
    </source>
</evidence>
<dbReference type="Gene3D" id="3.10.520.10">
    <property type="entry name" value="ApbE-like domains"/>
    <property type="match status" value="1"/>
</dbReference>
<dbReference type="PROSITE" id="PS51257">
    <property type="entry name" value="PROKAR_LIPOPROTEIN"/>
    <property type="match status" value="1"/>
</dbReference>
<keyword evidence="6 10" id="KW-0274">FAD</keyword>
<organism evidence="13 14">
    <name type="scientific">Murimonas intestini</name>
    <dbReference type="NCBI Taxonomy" id="1337051"/>
    <lineage>
        <taxon>Bacteria</taxon>
        <taxon>Bacillati</taxon>
        <taxon>Bacillota</taxon>
        <taxon>Clostridia</taxon>
        <taxon>Lachnospirales</taxon>
        <taxon>Lachnospiraceae</taxon>
        <taxon>Murimonas</taxon>
    </lineage>
</organism>
<feature type="binding site" evidence="11">
    <location>
        <position position="300"/>
    </location>
    <ligand>
        <name>Mg(2+)</name>
        <dbReference type="ChEBI" id="CHEBI:18420"/>
    </ligand>
</feature>
<keyword evidence="12" id="KW-0997">Cell inner membrane</keyword>
<dbReference type="EMBL" id="QGGY01000001">
    <property type="protein sequence ID" value="PWJ78790.1"/>
    <property type="molecule type" value="Genomic_DNA"/>
</dbReference>
<comment type="subcellular location">
    <subcellularLocation>
        <location evidence="12">Cell inner membrane</location>
        <topology evidence="12">Lipid-anchor</topology>
        <orientation evidence="12">Periplasmic side</orientation>
    </subcellularLocation>
</comment>
<keyword evidence="12 13" id="KW-0449">Lipoprotein</keyword>
<evidence type="ECO:0000256" key="9">
    <source>
        <dbReference type="ARBA" id="ARBA00048540"/>
    </source>
</evidence>
<evidence type="ECO:0000256" key="11">
    <source>
        <dbReference type="PIRSR" id="PIRSR006268-2"/>
    </source>
</evidence>
<protein>
    <recommendedName>
        <fullName evidence="2 10">FAD:protein FMN transferase</fullName>
        <ecNumber evidence="1 10">2.7.1.180</ecNumber>
    </recommendedName>
    <alternativeName>
        <fullName evidence="8 10">Flavin transferase</fullName>
    </alternativeName>
</protein>
<dbReference type="SUPFAM" id="SSF143631">
    <property type="entry name" value="ApbE-like"/>
    <property type="match status" value="1"/>
</dbReference>
<dbReference type="GO" id="GO:0046872">
    <property type="term" value="F:metal ion binding"/>
    <property type="evidence" value="ECO:0007669"/>
    <property type="project" value="UniProtKB-UniRule"/>
</dbReference>
<name>A0AB73T9B3_9FIRM</name>
<comment type="cofactor">
    <cofactor evidence="11">
        <name>Mg(2+)</name>
        <dbReference type="ChEBI" id="CHEBI:18420"/>
    </cofactor>
    <cofactor evidence="11">
        <name>Mn(2+)</name>
        <dbReference type="ChEBI" id="CHEBI:29035"/>
    </cofactor>
    <text evidence="11">Magnesium. Can also use manganese.</text>
</comment>
<comment type="caution">
    <text evidence="13">The sequence shown here is derived from an EMBL/GenBank/DDBJ whole genome shotgun (WGS) entry which is preliminary data.</text>
</comment>
<dbReference type="PIRSF" id="PIRSF006268">
    <property type="entry name" value="ApbE"/>
    <property type="match status" value="1"/>
</dbReference>
<dbReference type="RefSeq" id="WP_109624235.1">
    <property type="nucleotide sequence ID" value="NZ_CABJAT010000001.1"/>
</dbReference>
<evidence type="ECO:0000256" key="7">
    <source>
        <dbReference type="ARBA" id="ARBA00022842"/>
    </source>
</evidence>
<proteinExistence type="inferred from homology"/>
<evidence type="ECO:0000256" key="1">
    <source>
        <dbReference type="ARBA" id="ARBA00011955"/>
    </source>
</evidence>
<keyword evidence="14" id="KW-1185">Reference proteome</keyword>
<dbReference type="InterPro" id="IPR024932">
    <property type="entry name" value="ApbE"/>
</dbReference>
<evidence type="ECO:0000313" key="14">
    <source>
        <dbReference type="Proteomes" id="UP000245412"/>
    </source>
</evidence>
<keyword evidence="4 10" id="KW-0808">Transferase</keyword>
<evidence type="ECO:0000256" key="2">
    <source>
        <dbReference type="ARBA" id="ARBA00016337"/>
    </source>
</evidence>